<evidence type="ECO:0000256" key="5">
    <source>
        <dbReference type="SAM" id="Phobius"/>
    </source>
</evidence>
<feature type="transmembrane region" description="Helical" evidence="5">
    <location>
        <begin position="218"/>
        <end position="241"/>
    </location>
</feature>
<evidence type="ECO:0000259" key="6">
    <source>
        <dbReference type="Pfam" id="PF12698"/>
    </source>
</evidence>
<keyword evidence="3 5" id="KW-1133">Transmembrane helix</keyword>
<sequence>MKFIRMVLVNCKKYIRDYANIVMMFVVPIVCVGMVNVLAGKGSSGLDIKAAIVNLDKGDLGNKLIEDLDVNSIYSDKDKALEDLKKYESIAVYEIPENFTENINKGIKPIVNSYKIEEGNSTLIFESKLEKDINNLMKIKLFKDNNVINEESELDKNIVNVEYNMHKGLLSTESFMPIVLIIFFLVTFSANITVDLLRLRKQRILERFLTTNNRGYEIMGSIYISMWLVQIIFYTASFVVLNTIFKYNFENCGMLLLNISLMSLVSISLGIMISRLFKNEGVASLVVYLTSLLMFFVYINTIESGGKSEGIMATLAKFTPFYWSLGSIEKSVLFPNVFILLLFALIFFSAGSIKYSNFAKKIN</sequence>
<protein>
    <submittedName>
        <fullName evidence="7">ABC-2 type transport system permease protein</fullName>
    </submittedName>
</protein>
<keyword evidence="4 5" id="KW-0472">Membrane</keyword>
<dbReference type="PANTHER" id="PTHR43027">
    <property type="entry name" value="DOXORUBICIN RESISTANCE ABC TRANSPORTER PERMEASE PROTEIN DRRC-RELATED"/>
    <property type="match status" value="1"/>
</dbReference>
<dbReference type="Proteomes" id="UP000184241">
    <property type="component" value="Unassembled WGS sequence"/>
</dbReference>
<feature type="transmembrane region" description="Helical" evidence="5">
    <location>
        <begin position="281"/>
        <end position="299"/>
    </location>
</feature>
<feature type="transmembrane region" description="Helical" evidence="5">
    <location>
        <begin position="253"/>
        <end position="274"/>
    </location>
</feature>
<feature type="transmembrane region" description="Helical" evidence="5">
    <location>
        <begin position="175"/>
        <end position="197"/>
    </location>
</feature>
<dbReference type="Pfam" id="PF12698">
    <property type="entry name" value="ABC2_membrane_3"/>
    <property type="match status" value="1"/>
</dbReference>
<accession>A0A1M6A8W0</accession>
<name>A0A1M6A8W0_9CLOT</name>
<evidence type="ECO:0000256" key="3">
    <source>
        <dbReference type="ARBA" id="ARBA00022989"/>
    </source>
</evidence>
<dbReference type="Gene3D" id="3.40.1710.10">
    <property type="entry name" value="abc type-2 transporter like domain"/>
    <property type="match status" value="1"/>
</dbReference>
<gene>
    <name evidence="7" type="ORF">SAMN02745941_03644</name>
</gene>
<dbReference type="RefSeq" id="WP_073021822.1">
    <property type="nucleotide sequence ID" value="NZ_FQXU01000012.1"/>
</dbReference>
<dbReference type="InterPro" id="IPR052902">
    <property type="entry name" value="ABC-2_transporter"/>
</dbReference>
<dbReference type="AlphaFoldDB" id="A0A1M6A8W0"/>
<proteinExistence type="predicted"/>
<dbReference type="EMBL" id="FQXU01000012">
    <property type="protein sequence ID" value="SHI32543.1"/>
    <property type="molecule type" value="Genomic_DNA"/>
</dbReference>
<reference evidence="7 8" key="1">
    <citation type="submission" date="2016-11" db="EMBL/GenBank/DDBJ databases">
        <authorList>
            <person name="Jaros S."/>
            <person name="Januszkiewicz K."/>
            <person name="Wedrychowicz H."/>
        </authorList>
    </citation>
    <scope>NUCLEOTIDE SEQUENCE [LARGE SCALE GENOMIC DNA]</scope>
    <source>
        <strain evidence="7 8">DSM 6191</strain>
    </source>
</reference>
<feature type="transmembrane region" description="Helical" evidence="5">
    <location>
        <begin position="21"/>
        <end position="39"/>
    </location>
</feature>
<feature type="transmembrane region" description="Helical" evidence="5">
    <location>
        <begin position="332"/>
        <end position="353"/>
    </location>
</feature>
<comment type="subcellular location">
    <subcellularLocation>
        <location evidence="1">Membrane</location>
        <topology evidence="1">Multi-pass membrane protein</topology>
    </subcellularLocation>
</comment>
<evidence type="ECO:0000313" key="8">
    <source>
        <dbReference type="Proteomes" id="UP000184241"/>
    </source>
</evidence>
<evidence type="ECO:0000313" key="7">
    <source>
        <dbReference type="EMBL" id="SHI32543.1"/>
    </source>
</evidence>
<evidence type="ECO:0000256" key="2">
    <source>
        <dbReference type="ARBA" id="ARBA00022692"/>
    </source>
</evidence>
<dbReference type="InterPro" id="IPR013525">
    <property type="entry name" value="ABC2_TM"/>
</dbReference>
<feature type="domain" description="ABC-2 type transporter transmembrane" evidence="6">
    <location>
        <begin position="21"/>
        <end position="351"/>
    </location>
</feature>
<dbReference type="PANTHER" id="PTHR43027:SF1">
    <property type="entry name" value="DOXORUBICIN RESISTANCE ABC TRANSPORTER PERMEASE PROTEIN DRRC-RELATED"/>
    <property type="match status" value="1"/>
</dbReference>
<organism evidence="7 8">
    <name type="scientific">Clostridium intestinale DSM 6191</name>
    <dbReference type="NCBI Taxonomy" id="1121320"/>
    <lineage>
        <taxon>Bacteria</taxon>
        <taxon>Bacillati</taxon>
        <taxon>Bacillota</taxon>
        <taxon>Clostridia</taxon>
        <taxon>Eubacteriales</taxon>
        <taxon>Clostridiaceae</taxon>
        <taxon>Clostridium</taxon>
    </lineage>
</organism>
<dbReference type="GO" id="GO:0140359">
    <property type="term" value="F:ABC-type transporter activity"/>
    <property type="evidence" value="ECO:0007669"/>
    <property type="project" value="InterPro"/>
</dbReference>
<evidence type="ECO:0000256" key="1">
    <source>
        <dbReference type="ARBA" id="ARBA00004141"/>
    </source>
</evidence>
<dbReference type="GO" id="GO:0016020">
    <property type="term" value="C:membrane"/>
    <property type="evidence" value="ECO:0007669"/>
    <property type="project" value="UniProtKB-SubCell"/>
</dbReference>
<keyword evidence="2 5" id="KW-0812">Transmembrane</keyword>
<evidence type="ECO:0000256" key="4">
    <source>
        <dbReference type="ARBA" id="ARBA00023136"/>
    </source>
</evidence>